<evidence type="ECO:0000256" key="1">
    <source>
        <dbReference type="SAM" id="MobiDB-lite"/>
    </source>
</evidence>
<evidence type="ECO:0000256" key="2">
    <source>
        <dbReference type="SAM" id="Phobius"/>
    </source>
</evidence>
<organism evidence="3 4">
    <name type="scientific">Calidithermus terrae</name>
    <dbReference type="NCBI Taxonomy" id="1408545"/>
    <lineage>
        <taxon>Bacteria</taxon>
        <taxon>Thermotogati</taxon>
        <taxon>Deinococcota</taxon>
        <taxon>Deinococci</taxon>
        <taxon>Thermales</taxon>
        <taxon>Thermaceae</taxon>
        <taxon>Calidithermus</taxon>
    </lineage>
</organism>
<keyword evidence="2" id="KW-1133">Transmembrane helix</keyword>
<keyword evidence="2" id="KW-0812">Transmembrane</keyword>
<feature type="transmembrane region" description="Helical" evidence="2">
    <location>
        <begin position="18"/>
        <end position="37"/>
    </location>
</feature>
<sequence length="322" mass="36252">MDKDKPDKAYRSRLTKRVWAVAAVIGLGLAGLGLYRVSYTPSGNLVPPPPGASERSLGVPPDTTPNPTKPKDDLVYERVDPNTETPGPPFYRLVARSGDQAYVVIDEKEEICFYDLYPKDFDEDGYSDVLIRMNGGCGGNCCLDEYFFVSHRGNGRFSRSKPFGYAYKEPEIERHRGRWSVVVEVRNEGFNTNDPIDVHERYVLEDGNAVLVEKSELKPLLAVAEMKSEELADLTAAEERSLRYDLDGDGAEDRIIGSFWARWGRISWRVQFSSGLSFEDNYACKRIGVLASRSQGVHDLVCDLTTVYRWDGKTYVRQEPGP</sequence>
<protein>
    <submittedName>
        <fullName evidence="3">Uncharacterized protein</fullName>
    </submittedName>
</protein>
<reference evidence="3 4" key="1">
    <citation type="submission" date="2018-08" db="EMBL/GenBank/DDBJ databases">
        <title>Meiothermus terrae DSM 26712 genome sequencing project.</title>
        <authorList>
            <person name="Da Costa M.S."/>
            <person name="Albuquerque L."/>
            <person name="Raposo P."/>
            <person name="Froufe H.J.C."/>
            <person name="Barroso C.S."/>
            <person name="Egas C."/>
        </authorList>
    </citation>
    <scope>NUCLEOTIDE SEQUENCE [LARGE SCALE GENOMIC DNA]</scope>
    <source>
        <strain evidence="3 4">DSM 26712</strain>
    </source>
</reference>
<dbReference type="AlphaFoldDB" id="A0A399EAE4"/>
<feature type="region of interest" description="Disordered" evidence="1">
    <location>
        <begin position="46"/>
        <end position="74"/>
    </location>
</feature>
<proteinExistence type="predicted"/>
<comment type="caution">
    <text evidence="3">The sequence shown here is derived from an EMBL/GenBank/DDBJ whole genome shotgun (WGS) entry which is preliminary data.</text>
</comment>
<keyword evidence="4" id="KW-1185">Reference proteome</keyword>
<dbReference type="EMBL" id="QXDL01000240">
    <property type="protein sequence ID" value="RIH79870.1"/>
    <property type="molecule type" value="Genomic_DNA"/>
</dbReference>
<dbReference type="RefSeq" id="WP_147372934.1">
    <property type="nucleotide sequence ID" value="NZ_QXDL01000240.1"/>
</dbReference>
<dbReference type="Proteomes" id="UP000265715">
    <property type="component" value="Unassembled WGS sequence"/>
</dbReference>
<name>A0A399EAE4_9DEIN</name>
<accession>A0A399EAE4</accession>
<evidence type="ECO:0000313" key="3">
    <source>
        <dbReference type="EMBL" id="RIH79870.1"/>
    </source>
</evidence>
<gene>
    <name evidence="3" type="ORF">Mterra_03567</name>
</gene>
<dbReference type="OrthoDB" id="788866at2"/>
<keyword evidence="2" id="KW-0472">Membrane</keyword>
<evidence type="ECO:0000313" key="4">
    <source>
        <dbReference type="Proteomes" id="UP000265715"/>
    </source>
</evidence>